<feature type="transmembrane region" description="Helical" evidence="1">
    <location>
        <begin position="115"/>
        <end position="136"/>
    </location>
</feature>
<dbReference type="EMBL" id="JBBKAM010000002">
    <property type="protein sequence ID" value="MEJ8643767.1"/>
    <property type="molecule type" value="Genomic_DNA"/>
</dbReference>
<evidence type="ECO:0000313" key="3">
    <source>
        <dbReference type="Proteomes" id="UP001382904"/>
    </source>
</evidence>
<sequence length="211" mass="22103">MAVDRAAVTAPRGRADDGALPWRRLARAELQRLRAPRVMRFVTIGLPLAIVAFGLSKLLLHDADTAAAWRTADARYAQFLVDAETYGLPVGQGVSARNFFHDPRYLMDTLSFGDLRTVITALAAAAVVFGMVAGGSDWASRVMLTLAAVEPRRFRLFATRALLAAGLSMAATAAAGLLLVPCSCSPRTPGAAPRVSTAATGLSSSASTCGA</sequence>
<keyword evidence="1" id="KW-0812">Transmembrane</keyword>
<evidence type="ECO:0000313" key="2">
    <source>
        <dbReference type="EMBL" id="MEJ8643767.1"/>
    </source>
</evidence>
<protein>
    <submittedName>
        <fullName evidence="2">Uncharacterized protein</fullName>
    </submittedName>
</protein>
<keyword evidence="1" id="KW-0472">Membrane</keyword>
<name>A0ABU8U799_9ACTN</name>
<reference evidence="2 3" key="1">
    <citation type="submission" date="2024-03" db="EMBL/GenBank/DDBJ databases">
        <title>Novel Streptomyces species of biotechnological and ecological value are a feature of Machair soil.</title>
        <authorList>
            <person name="Prole J.R."/>
            <person name="Goodfellow M."/>
            <person name="Allenby N."/>
            <person name="Ward A.C."/>
        </authorList>
    </citation>
    <scope>NUCLEOTIDE SEQUENCE [LARGE SCALE GENOMIC DNA]</scope>
    <source>
        <strain evidence="2 3">MS1.HAVA.3</strain>
    </source>
</reference>
<proteinExistence type="predicted"/>
<organism evidence="2 3">
    <name type="scientific">Streptomyces caledonius</name>
    <dbReference type="NCBI Taxonomy" id="3134107"/>
    <lineage>
        <taxon>Bacteria</taxon>
        <taxon>Bacillati</taxon>
        <taxon>Actinomycetota</taxon>
        <taxon>Actinomycetes</taxon>
        <taxon>Kitasatosporales</taxon>
        <taxon>Streptomycetaceae</taxon>
        <taxon>Streptomyces</taxon>
    </lineage>
</organism>
<keyword evidence="3" id="KW-1185">Reference proteome</keyword>
<dbReference type="Proteomes" id="UP001382904">
    <property type="component" value="Unassembled WGS sequence"/>
</dbReference>
<keyword evidence="1" id="KW-1133">Transmembrane helix</keyword>
<feature type="transmembrane region" description="Helical" evidence="1">
    <location>
        <begin position="41"/>
        <end position="60"/>
    </location>
</feature>
<accession>A0ABU8U799</accession>
<comment type="caution">
    <text evidence="2">The sequence shown here is derived from an EMBL/GenBank/DDBJ whole genome shotgun (WGS) entry which is preliminary data.</text>
</comment>
<gene>
    <name evidence="2" type="ORF">WKI68_25130</name>
</gene>
<evidence type="ECO:0000256" key="1">
    <source>
        <dbReference type="SAM" id="Phobius"/>
    </source>
</evidence>
<feature type="transmembrane region" description="Helical" evidence="1">
    <location>
        <begin position="157"/>
        <end position="180"/>
    </location>
</feature>